<gene>
    <name evidence="1" type="ORF">C8J55DRAFT_554432</name>
</gene>
<proteinExistence type="predicted"/>
<dbReference type="EMBL" id="JANVFS010000002">
    <property type="protein sequence ID" value="KAJ4494808.1"/>
    <property type="molecule type" value="Genomic_DNA"/>
</dbReference>
<name>A0A9W9B1X3_9AGAR</name>
<protein>
    <submittedName>
        <fullName evidence="1">Uncharacterized protein</fullName>
    </submittedName>
</protein>
<comment type="caution">
    <text evidence="1">The sequence shown here is derived from an EMBL/GenBank/DDBJ whole genome shotgun (WGS) entry which is preliminary data.</text>
</comment>
<organism evidence="1 2">
    <name type="scientific">Lentinula lateritia</name>
    <dbReference type="NCBI Taxonomy" id="40482"/>
    <lineage>
        <taxon>Eukaryota</taxon>
        <taxon>Fungi</taxon>
        <taxon>Dikarya</taxon>
        <taxon>Basidiomycota</taxon>
        <taxon>Agaricomycotina</taxon>
        <taxon>Agaricomycetes</taxon>
        <taxon>Agaricomycetidae</taxon>
        <taxon>Agaricales</taxon>
        <taxon>Marasmiineae</taxon>
        <taxon>Omphalotaceae</taxon>
        <taxon>Lentinula</taxon>
    </lineage>
</organism>
<accession>A0A9W9B1X3</accession>
<sequence length="119" mass="12925">MSVRDLRRNKVDVFLIPSGSLWFSSPAPPGPMFPRGSGVLDDPFNDCTTRIVSITLIRISQNMLFFKRNPSEVQALRDLVPSKKPSVPAIPAIDVEIRGLSLTLSRSFSGGPGASGSRK</sequence>
<reference evidence="1" key="1">
    <citation type="submission" date="2022-08" db="EMBL/GenBank/DDBJ databases">
        <authorList>
            <consortium name="DOE Joint Genome Institute"/>
            <person name="Min B."/>
            <person name="Riley R."/>
            <person name="Sierra-Patev S."/>
            <person name="Naranjo-Ortiz M."/>
            <person name="Looney B."/>
            <person name="Konkel Z."/>
            <person name="Slot J.C."/>
            <person name="Sakamoto Y."/>
            <person name="Steenwyk J.L."/>
            <person name="Rokas A."/>
            <person name="Carro J."/>
            <person name="Camarero S."/>
            <person name="Ferreira P."/>
            <person name="Molpeceres G."/>
            <person name="Ruiz-Duenas F.J."/>
            <person name="Serrano A."/>
            <person name="Henrissat B."/>
            <person name="Drula E."/>
            <person name="Hughes K.W."/>
            <person name="Mata J.L."/>
            <person name="Ishikawa N.K."/>
            <person name="Vargas-Isla R."/>
            <person name="Ushijima S."/>
            <person name="Smith C.A."/>
            <person name="Ahrendt S."/>
            <person name="Andreopoulos W."/>
            <person name="He G."/>
            <person name="Labutti K."/>
            <person name="Lipzen A."/>
            <person name="Ng V."/>
            <person name="Sandor L."/>
            <person name="Barry K."/>
            <person name="Martinez A.T."/>
            <person name="Xiao Y."/>
            <person name="Gibbons J.G."/>
            <person name="Terashima K."/>
            <person name="Hibbett D.S."/>
            <person name="Grigoriev I.V."/>
        </authorList>
    </citation>
    <scope>NUCLEOTIDE SEQUENCE</scope>
    <source>
        <strain evidence="1">Sp2 HRB7682 ss15</strain>
    </source>
</reference>
<evidence type="ECO:0000313" key="1">
    <source>
        <dbReference type="EMBL" id="KAJ4494808.1"/>
    </source>
</evidence>
<reference evidence="1" key="2">
    <citation type="journal article" date="2023" name="Proc. Natl. Acad. Sci. U.S.A.">
        <title>A global phylogenomic analysis of the shiitake genus Lentinula.</title>
        <authorList>
            <person name="Sierra-Patev S."/>
            <person name="Min B."/>
            <person name="Naranjo-Ortiz M."/>
            <person name="Looney B."/>
            <person name="Konkel Z."/>
            <person name="Slot J.C."/>
            <person name="Sakamoto Y."/>
            <person name="Steenwyk J.L."/>
            <person name="Rokas A."/>
            <person name="Carro J."/>
            <person name="Camarero S."/>
            <person name="Ferreira P."/>
            <person name="Molpeceres G."/>
            <person name="Ruiz-Duenas F.J."/>
            <person name="Serrano A."/>
            <person name="Henrissat B."/>
            <person name="Drula E."/>
            <person name="Hughes K.W."/>
            <person name="Mata J.L."/>
            <person name="Ishikawa N.K."/>
            <person name="Vargas-Isla R."/>
            <person name="Ushijima S."/>
            <person name="Smith C.A."/>
            <person name="Donoghue J."/>
            <person name="Ahrendt S."/>
            <person name="Andreopoulos W."/>
            <person name="He G."/>
            <person name="LaButti K."/>
            <person name="Lipzen A."/>
            <person name="Ng V."/>
            <person name="Riley R."/>
            <person name="Sandor L."/>
            <person name="Barry K."/>
            <person name="Martinez A.T."/>
            <person name="Xiao Y."/>
            <person name="Gibbons J.G."/>
            <person name="Terashima K."/>
            <person name="Grigoriev I.V."/>
            <person name="Hibbett D."/>
        </authorList>
    </citation>
    <scope>NUCLEOTIDE SEQUENCE</scope>
    <source>
        <strain evidence="1">Sp2 HRB7682 ss15</strain>
    </source>
</reference>
<dbReference type="AlphaFoldDB" id="A0A9W9B1X3"/>
<evidence type="ECO:0000313" key="2">
    <source>
        <dbReference type="Proteomes" id="UP001150238"/>
    </source>
</evidence>
<dbReference type="Proteomes" id="UP001150238">
    <property type="component" value="Unassembled WGS sequence"/>
</dbReference>